<feature type="binding site" evidence="8">
    <location>
        <begin position="55"/>
        <end position="59"/>
    </location>
    <ligand>
        <name>GTP</name>
        <dbReference type="ChEBI" id="CHEBI:37565"/>
        <label>1</label>
    </ligand>
</feature>
<dbReference type="GO" id="GO:0043022">
    <property type="term" value="F:ribosome binding"/>
    <property type="evidence" value="ECO:0007669"/>
    <property type="project" value="TreeGrafter"/>
</dbReference>
<protein>
    <recommendedName>
        <fullName evidence="2 8">GTPase Der</fullName>
    </recommendedName>
    <alternativeName>
        <fullName evidence="7 8">GTP-binding protein EngA</fullName>
    </alternativeName>
</protein>
<evidence type="ECO:0000256" key="5">
    <source>
        <dbReference type="ARBA" id="ARBA00022741"/>
    </source>
</evidence>
<dbReference type="InterPro" id="IPR031166">
    <property type="entry name" value="G_ENGA"/>
</dbReference>
<dbReference type="Pfam" id="PF01926">
    <property type="entry name" value="MMR_HSR1"/>
    <property type="match status" value="2"/>
</dbReference>
<dbReference type="HAMAP" id="MF_00195">
    <property type="entry name" value="GTPase_Der"/>
    <property type="match status" value="1"/>
</dbReference>
<evidence type="ECO:0000256" key="8">
    <source>
        <dbReference type="HAMAP-Rule" id="MF_00195"/>
    </source>
</evidence>
<feature type="binding site" evidence="8">
    <location>
        <begin position="8"/>
        <end position="15"/>
    </location>
    <ligand>
        <name>GTP</name>
        <dbReference type="ChEBI" id="CHEBI:37565"/>
        <label>1</label>
    </ligand>
</feature>
<evidence type="ECO:0000256" key="10">
    <source>
        <dbReference type="RuleBase" id="RU004481"/>
    </source>
</evidence>
<evidence type="ECO:0000313" key="13">
    <source>
        <dbReference type="Proteomes" id="UP000234857"/>
    </source>
</evidence>
<name>A0A2N5ZJZ5_MUIH1</name>
<keyword evidence="3 8" id="KW-0690">Ribosome biogenesis</keyword>
<dbReference type="PIRSF" id="PIRSF006485">
    <property type="entry name" value="GTP-binding_EngA"/>
    <property type="match status" value="1"/>
</dbReference>
<dbReference type="InterPro" id="IPR006073">
    <property type="entry name" value="GTP-bd"/>
</dbReference>
<dbReference type="InterPro" id="IPR015946">
    <property type="entry name" value="KH_dom-like_a/b"/>
</dbReference>
<comment type="subunit">
    <text evidence="8">Associates with the 50S ribosomal subunit.</text>
</comment>
<feature type="binding site" evidence="8">
    <location>
        <begin position="225"/>
        <end position="229"/>
    </location>
    <ligand>
        <name>GTP</name>
        <dbReference type="ChEBI" id="CHEBI:37565"/>
        <label>2</label>
    </ligand>
</feature>
<dbReference type="FunFam" id="3.40.50.300:FF:000040">
    <property type="entry name" value="GTPase Der"/>
    <property type="match status" value="1"/>
</dbReference>
<organism evidence="12 13">
    <name type="scientific">Muiribacterium halophilum</name>
    <dbReference type="NCBI Taxonomy" id="2053465"/>
    <lineage>
        <taxon>Bacteria</taxon>
        <taxon>Candidatus Muiribacteriota</taxon>
        <taxon>Candidatus Muiribacteriia</taxon>
        <taxon>Candidatus Muiribacteriales</taxon>
        <taxon>Candidatus Muiribacteriaceae</taxon>
        <taxon>Candidatus Muiribacterium</taxon>
    </lineage>
</organism>
<evidence type="ECO:0000256" key="2">
    <source>
        <dbReference type="ARBA" id="ARBA00020953"/>
    </source>
</evidence>
<dbReference type="EMBL" id="PKTG01000045">
    <property type="protein sequence ID" value="PLX18934.1"/>
    <property type="molecule type" value="Genomic_DNA"/>
</dbReference>
<dbReference type="GO" id="GO:0042254">
    <property type="term" value="P:ribosome biogenesis"/>
    <property type="evidence" value="ECO:0007669"/>
    <property type="project" value="UniProtKB-KW"/>
</dbReference>
<comment type="function">
    <text evidence="8 10">GTPase that plays an essential role in the late steps of ribosome biogenesis.</text>
</comment>
<evidence type="ECO:0000256" key="7">
    <source>
        <dbReference type="ARBA" id="ARBA00032345"/>
    </source>
</evidence>
<dbReference type="GO" id="GO:0005525">
    <property type="term" value="F:GTP binding"/>
    <property type="evidence" value="ECO:0007669"/>
    <property type="project" value="UniProtKB-UniRule"/>
</dbReference>
<keyword evidence="6 8" id="KW-0342">GTP-binding</keyword>
<comment type="similarity">
    <text evidence="1 8 9 10">Belongs to the TRAFAC class TrmE-Era-EngA-EngB-Septin-like GTPase superfamily. EngA (Der) GTPase family.</text>
</comment>
<sequence>MDKVLLFGRTNVGKSTLFNKLVGENRAIVEHEPGVTRDINFKDMEWAGKRFTLLDSGGMEFEEEDYFSKTIIEINNEMIQQSKLVLLVVDYKMGLTAHDKELAVYLRKKHDNVIVVVNKNDNMDDTWEFHELGFDRYISVSAIHGRNTGDLLDLINENIDYDPSKDDQEETKRIIIVGKPNVGKSSLFNRLAEKERAMVTPIAGTTRDFVEEEIELEGKKYVFVDTAGLRRKRSIYEKVEKHSVYRTVKAIERADLAILMLSAEEPVSTQDTKIAGLIKEAGKSVIILINKWDIISDNKDDILKNKVQEIREKLHFISFAPVLFISALTGQRVKKISNMIEQVFDIYYREIPDRILNDNFLPVIKMKLPEVKFIKQVKKGPPHFLIFASKKLHFSKKRFIENVFRENIEFEGTPIRFIFREPE</sequence>
<dbReference type="CDD" id="cd01894">
    <property type="entry name" value="EngA1"/>
    <property type="match status" value="1"/>
</dbReference>
<keyword evidence="4 10" id="KW-0677">Repeat</keyword>
<dbReference type="Pfam" id="PF14714">
    <property type="entry name" value="KH_dom-like"/>
    <property type="match status" value="1"/>
</dbReference>
<evidence type="ECO:0000256" key="4">
    <source>
        <dbReference type="ARBA" id="ARBA00022737"/>
    </source>
</evidence>
<dbReference type="SUPFAM" id="SSF52540">
    <property type="entry name" value="P-loop containing nucleoside triphosphate hydrolases"/>
    <property type="match status" value="2"/>
</dbReference>
<evidence type="ECO:0000256" key="1">
    <source>
        <dbReference type="ARBA" id="ARBA00008279"/>
    </source>
</evidence>
<feature type="domain" description="EngA-type G" evidence="11">
    <location>
        <begin position="172"/>
        <end position="348"/>
    </location>
</feature>
<evidence type="ECO:0000256" key="9">
    <source>
        <dbReference type="PROSITE-ProRule" id="PRU01049"/>
    </source>
</evidence>
<dbReference type="InterPro" id="IPR027417">
    <property type="entry name" value="P-loop_NTPase"/>
</dbReference>
<dbReference type="PANTHER" id="PTHR43834">
    <property type="entry name" value="GTPASE DER"/>
    <property type="match status" value="1"/>
</dbReference>
<dbReference type="Gene3D" id="3.40.50.300">
    <property type="entry name" value="P-loop containing nucleotide triphosphate hydrolases"/>
    <property type="match status" value="2"/>
</dbReference>
<accession>A0A2N5ZJZ5</accession>
<proteinExistence type="inferred from homology"/>
<dbReference type="Gene3D" id="3.30.300.20">
    <property type="match status" value="1"/>
</dbReference>
<dbReference type="PROSITE" id="PS51712">
    <property type="entry name" value="G_ENGA"/>
    <property type="match status" value="1"/>
</dbReference>
<dbReference type="InterPro" id="IPR032859">
    <property type="entry name" value="KH_dom-like"/>
</dbReference>
<comment type="caution">
    <text evidence="12">The sequence shown here is derived from an EMBL/GenBank/DDBJ whole genome shotgun (WGS) entry which is preliminary data.</text>
</comment>
<dbReference type="NCBIfam" id="TIGR00231">
    <property type="entry name" value="small_GTP"/>
    <property type="match status" value="2"/>
</dbReference>
<dbReference type="InterPro" id="IPR016484">
    <property type="entry name" value="GTPase_Der"/>
</dbReference>
<dbReference type="InterPro" id="IPR005225">
    <property type="entry name" value="Small_GTP-bd"/>
</dbReference>
<dbReference type="NCBIfam" id="TIGR03594">
    <property type="entry name" value="GTPase_EngA"/>
    <property type="match status" value="1"/>
</dbReference>
<dbReference type="Proteomes" id="UP000234857">
    <property type="component" value="Unassembled WGS sequence"/>
</dbReference>
<evidence type="ECO:0000256" key="3">
    <source>
        <dbReference type="ARBA" id="ARBA00022517"/>
    </source>
</evidence>
<gene>
    <name evidence="8" type="primary">der</name>
    <name evidence="12" type="ORF">C0601_03250</name>
</gene>
<feature type="binding site" evidence="8">
    <location>
        <begin position="118"/>
        <end position="121"/>
    </location>
    <ligand>
        <name>GTP</name>
        <dbReference type="ChEBI" id="CHEBI:37565"/>
        <label>1</label>
    </ligand>
</feature>
<evidence type="ECO:0000259" key="11">
    <source>
        <dbReference type="PROSITE" id="PS51712"/>
    </source>
</evidence>
<dbReference type="PANTHER" id="PTHR43834:SF6">
    <property type="entry name" value="GTPASE DER"/>
    <property type="match status" value="1"/>
</dbReference>
<feature type="binding site" evidence="8">
    <location>
        <begin position="290"/>
        <end position="293"/>
    </location>
    <ligand>
        <name>GTP</name>
        <dbReference type="ChEBI" id="CHEBI:37565"/>
        <label>2</label>
    </ligand>
</feature>
<dbReference type="AlphaFoldDB" id="A0A2N5ZJZ5"/>
<reference evidence="12 13" key="1">
    <citation type="submission" date="2017-11" db="EMBL/GenBank/DDBJ databases">
        <title>Genome-resolved metagenomics identifies genetic mobility, metabolic interactions, and unexpected diversity in perchlorate-reducing communities.</title>
        <authorList>
            <person name="Barnum T.P."/>
            <person name="Figueroa I.A."/>
            <person name="Carlstrom C.I."/>
            <person name="Lucas L.N."/>
            <person name="Engelbrektson A.L."/>
            <person name="Coates J.D."/>
        </authorList>
    </citation>
    <scope>NUCLEOTIDE SEQUENCE [LARGE SCALE GENOMIC DNA]</scope>
    <source>
        <strain evidence="12">BM706</strain>
    </source>
</reference>
<feature type="binding site" evidence="8">
    <location>
        <begin position="178"/>
        <end position="185"/>
    </location>
    <ligand>
        <name>GTP</name>
        <dbReference type="ChEBI" id="CHEBI:37565"/>
        <label>2</label>
    </ligand>
</feature>
<keyword evidence="5 8" id="KW-0547">Nucleotide-binding</keyword>
<dbReference type="CDD" id="cd01895">
    <property type="entry name" value="EngA2"/>
    <property type="match status" value="1"/>
</dbReference>
<evidence type="ECO:0000313" key="12">
    <source>
        <dbReference type="EMBL" id="PLX18934.1"/>
    </source>
</evidence>
<evidence type="ECO:0000256" key="6">
    <source>
        <dbReference type="ARBA" id="ARBA00023134"/>
    </source>
</evidence>